<feature type="binding site" evidence="7">
    <location>
        <position position="64"/>
    </location>
    <ligand>
        <name>tRNA</name>
        <dbReference type="ChEBI" id="CHEBI:17843"/>
    </ligand>
</feature>
<keyword evidence="3 7" id="KW-0378">Hydrolase</keyword>
<comment type="function">
    <text evidence="7">Hydrolyzes ribosome-free peptidyl-tRNAs (with 1 or more amino acids incorporated), which drop off the ribosome during protein synthesis, or as a result of ribosome stalling.</text>
</comment>
<comment type="subcellular location">
    <subcellularLocation>
        <location evidence="7">Cytoplasm</location>
    </subcellularLocation>
</comment>
<evidence type="ECO:0000256" key="7">
    <source>
        <dbReference type="HAMAP-Rule" id="MF_00083"/>
    </source>
</evidence>
<feature type="binding site" evidence="7">
    <location>
        <position position="14"/>
    </location>
    <ligand>
        <name>tRNA</name>
        <dbReference type="ChEBI" id="CHEBI:17843"/>
    </ligand>
</feature>
<keyword evidence="7" id="KW-0963">Cytoplasm</keyword>
<dbReference type="PROSITE" id="PS01195">
    <property type="entry name" value="PEPT_TRNA_HYDROL_1"/>
    <property type="match status" value="1"/>
</dbReference>
<dbReference type="GO" id="GO:0000049">
    <property type="term" value="F:tRNA binding"/>
    <property type="evidence" value="ECO:0007669"/>
    <property type="project" value="UniProtKB-UniRule"/>
</dbReference>
<dbReference type="GO" id="GO:0006515">
    <property type="term" value="P:protein quality control for misfolded or incompletely synthesized proteins"/>
    <property type="evidence" value="ECO:0007669"/>
    <property type="project" value="UniProtKB-UniRule"/>
</dbReference>
<comment type="catalytic activity">
    <reaction evidence="7 8">
        <text>an N-acyl-L-alpha-aminoacyl-tRNA + H2O = an N-acyl-L-amino acid + a tRNA + H(+)</text>
        <dbReference type="Rhea" id="RHEA:54448"/>
        <dbReference type="Rhea" id="RHEA-COMP:10123"/>
        <dbReference type="Rhea" id="RHEA-COMP:13883"/>
        <dbReference type="ChEBI" id="CHEBI:15377"/>
        <dbReference type="ChEBI" id="CHEBI:15378"/>
        <dbReference type="ChEBI" id="CHEBI:59874"/>
        <dbReference type="ChEBI" id="CHEBI:78442"/>
        <dbReference type="ChEBI" id="CHEBI:138191"/>
        <dbReference type="EC" id="3.1.1.29"/>
    </reaction>
</comment>
<dbReference type="PANTHER" id="PTHR17224">
    <property type="entry name" value="PEPTIDYL-TRNA HYDROLASE"/>
    <property type="match status" value="1"/>
</dbReference>
<comment type="caution">
    <text evidence="7">Lacks conserved residue(s) required for the propagation of feature annotation.</text>
</comment>
<feature type="binding site" evidence="7">
    <location>
        <position position="66"/>
    </location>
    <ligand>
        <name>tRNA</name>
        <dbReference type="ChEBI" id="CHEBI:17843"/>
    </ligand>
</feature>
<gene>
    <name evidence="7" type="primary">pth</name>
    <name evidence="10" type="ORF">ENJ89_06535</name>
</gene>
<evidence type="ECO:0000256" key="8">
    <source>
        <dbReference type="RuleBase" id="RU000673"/>
    </source>
</evidence>
<feature type="site" description="Discriminates between blocked and unblocked aminoacyl-tRNA" evidence="7">
    <location>
        <position position="9"/>
    </location>
</feature>
<evidence type="ECO:0000313" key="10">
    <source>
        <dbReference type="EMBL" id="HHJ52836.1"/>
    </source>
</evidence>
<dbReference type="InterPro" id="IPR001328">
    <property type="entry name" value="Pept_tRNA_hydro"/>
</dbReference>
<comment type="function">
    <text evidence="7">Catalyzes the release of premature peptidyl moieties from peptidyl-tRNA molecules trapped in stalled 50S ribosomal subunits, and thus maintains levels of free tRNAs and 50S ribosomes.</text>
</comment>
<protein>
    <recommendedName>
        <fullName evidence="6 7">Peptidyl-tRNA hydrolase</fullName>
        <shortName evidence="7">Pth</shortName>
        <ecNumber evidence="1 7">3.1.1.29</ecNumber>
    </recommendedName>
</protein>
<accession>A0A7V5PPR1</accession>
<dbReference type="Pfam" id="PF01195">
    <property type="entry name" value="Pept_tRNA_hydro"/>
    <property type="match status" value="1"/>
</dbReference>
<dbReference type="InterPro" id="IPR036416">
    <property type="entry name" value="Pept_tRNA_hydro_sf"/>
</dbReference>
<dbReference type="SUPFAM" id="SSF53178">
    <property type="entry name" value="Peptidyl-tRNA hydrolase-like"/>
    <property type="match status" value="1"/>
</dbReference>
<evidence type="ECO:0000256" key="6">
    <source>
        <dbReference type="ARBA" id="ARBA00050038"/>
    </source>
</evidence>
<comment type="subunit">
    <text evidence="7">Monomer.</text>
</comment>
<keyword evidence="2 7" id="KW-0820">tRNA-binding</keyword>
<evidence type="ECO:0000256" key="5">
    <source>
        <dbReference type="ARBA" id="ARBA00038063"/>
    </source>
</evidence>
<feature type="site" description="Stabilizes the basic form of H active site to accept a proton" evidence="7">
    <location>
        <position position="91"/>
    </location>
</feature>
<dbReference type="InterPro" id="IPR018171">
    <property type="entry name" value="Pept_tRNA_hydro_CS"/>
</dbReference>
<dbReference type="NCBIfam" id="TIGR00447">
    <property type="entry name" value="pth"/>
    <property type="match status" value="1"/>
</dbReference>
<sequence length="194" mass="21825">MRILVGLGNPGNRYRLTRHNIGFIFLDYIADKASGVFRPGKGDYFYCSLNLAHRDILLVKPTTFMNRSGLAVEQVLDETDSDISDLLIIYDDFQLPFGSIRFRPGGSSGGHKGMESVIYYLQTDRVPRLRFGIGSREMASDAVDFVLSDFSEQELKALPQILQVGFEGVVTWLQSGIEQAMNGFNRRVMDNKTD</sequence>
<evidence type="ECO:0000256" key="1">
    <source>
        <dbReference type="ARBA" id="ARBA00013260"/>
    </source>
</evidence>
<dbReference type="EMBL" id="DROD01000442">
    <property type="protein sequence ID" value="HHJ52836.1"/>
    <property type="molecule type" value="Genomic_DNA"/>
</dbReference>
<dbReference type="GO" id="GO:0005737">
    <property type="term" value="C:cytoplasm"/>
    <property type="evidence" value="ECO:0007669"/>
    <property type="project" value="UniProtKB-SubCell"/>
</dbReference>
<evidence type="ECO:0000256" key="3">
    <source>
        <dbReference type="ARBA" id="ARBA00022801"/>
    </source>
</evidence>
<dbReference type="Proteomes" id="UP000886124">
    <property type="component" value="Unassembled WGS sequence"/>
</dbReference>
<evidence type="ECO:0000256" key="9">
    <source>
        <dbReference type="RuleBase" id="RU004320"/>
    </source>
</evidence>
<evidence type="ECO:0000256" key="2">
    <source>
        <dbReference type="ARBA" id="ARBA00022555"/>
    </source>
</evidence>
<dbReference type="PANTHER" id="PTHR17224:SF1">
    <property type="entry name" value="PEPTIDYL-TRNA HYDROLASE"/>
    <property type="match status" value="1"/>
</dbReference>
<dbReference type="Gene3D" id="3.40.50.1470">
    <property type="entry name" value="Peptidyl-tRNA hydrolase"/>
    <property type="match status" value="1"/>
</dbReference>
<dbReference type="CDD" id="cd00462">
    <property type="entry name" value="PTH"/>
    <property type="match status" value="1"/>
</dbReference>
<comment type="caution">
    <text evidence="10">The sequence shown here is derived from an EMBL/GenBank/DDBJ whole genome shotgun (WGS) entry which is preliminary data.</text>
</comment>
<dbReference type="HAMAP" id="MF_00083">
    <property type="entry name" value="Pept_tRNA_hydro_bact"/>
    <property type="match status" value="1"/>
</dbReference>
<reference evidence="10" key="1">
    <citation type="journal article" date="2020" name="mSystems">
        <title>Genome- and Community-Level Interaction Insights into Carbon Utilization and Element Cycling Functions of Hydrothermarchaeota in Hydrothermal Sediment.</title>
        <authorList>
            <person name="Zhou Z."/>
            <person name="Liu Y."/>
            <person name="Xu W."/>
            <person name="Pan J."/>
            <person name="Luo Z.H."/>
            <person name="Li M."/>
        </authorList>
    </citation>
    <scope>NUCLEOTIDE SEQUENCE [LARGE SCALE GENOMIC DNA]</scope>
    <source>
        <strain evidence="10">HyVt-527</strain>
    </source>
</reference>
<dbReference type="GO" id="GO:0004045">
    <property type="term" value="F:peptidyl-tRNA hydrolase activity"/>
    <property type="evidence" value="ECO:0007669"/>
    <property type="project" value="UniProtKB-UniRule"/>
</dbReference>
<organism evidence="10">
    <name type="scientific">Caldithrix abyssi</name>
    <dbReference type="NCBI Taxonomy" id="187145"/>
    <lineage>
        <taxon>Bacteria</taxon>
        <taxon>Pseudomonadati</taxon>
        <taxon>Calditrichota</taxon>
        <taxon>Calditrichia</taxon>
        <taxon>Calditrichales</taxon>
        <taxon>Calditrichaceae</taxon>
        <taxon>Caldithrix</taxon>
    </lineage>
</organism>
<dbReference type="GO" id="GO:0072344">
    <property type="term" value="P:rescue of stalled ribosome"/>
    <property type="evidence" value="ECO:0007669"/>
    <property type="project" value="UniProtKB-UniRule"/>
</dbReference>
<dbReference type="EC" id="3.1.1.29" evidence="1 7"/>
<proteinExistence type="inferred from homology"/>
<name>A0A7V5PPR1_CALAY</name>
<feature type="active site" description="Proton acceptor" evidence="7">
    <location>
        <position position="19"/>
    </location>
</feature>
<evidence type="ECO:0000256" key="4">
    <source>
        <dbReference type="ARBA" id="ARBA00022884"/>
    </source>
</evidence>
<keyword evidence="4 7" id="KW-0694">RNA-binding</keyword>
<dbReference type="AlphaFoldDB" id="A0A7V5PPR1"/>
<comment type="similarity">
    <text evidence="5 7 9">Belongs to the PTH family.</text>
</comment>